<dbReference type="STRING" id="1121884.SAMN02745131_01939"/>
<dbReference type="AlphaFoldDB" id="A0A1M4ZGZ7"/>
<evidence type="ECO:0000313" key="2">
    <source>
        <dbReference type="Proteomes" id="UP000184048"/>
    </source>
</evidence>
<sequence length="59" mass="6733">MKPYYIHHVNMGNGQNGDDIFKYLEHASYKGHRPTGNGKSNLQRQRVILANAFANTVRC</sequence>
<proteinExistence type="predicted"/>
<dbReference type="Proteomes" id="UP000184048">
    <property type="component" value="Unassembled WGS sequence"/>
</dbReference>
<dbReference type="EMBL" id="FQUU01000007">
    <property type="protein sequence ID" value="SHF17281.1"/>
    <property type="molecule type" value="Genomic_DNA"/>
</dbReference>
<reference evidence="1 2" key="1">
    <citation type="submission" date="2016-11" db="EMBL/GenBank/DDBJ databases">
        <authorList>
            <person name="Jaros S."/>
            <person name="Januszkiewicz K."/>
            <person name="Wedrychowicz H."/>
        </authorList>
    </citation>
    <scope>NUCLEOTIDE SEQUENCE [LARGE SCALE GENOMIC DNA]</scope>
    <source>
        <strain evidence="1 2">DSM 18119</strain>
    </source>
</reference>
<evidence type="ECO:0000313" key="1">
    <source>
        <dbReference type="EMBL" id="SHF17281.1"/>
    </source>
</evidence>
<keyword evidence="2" id="KW-1185">Reference proteome</keyword>
<name>A0A1M4ZGZ7_9BACT</name>
<organism evidence="1 2">
    <name type="scientific">Flavisolibacter ginsengisoli DSM 18119</name>
    <dbReference type="NCBI Taxonomy" id="1121884"/>
    <lineage>
        <taxon>Bacteria</taxon>
        <taxon>Pseudomonadati</taxon>
        <taxon>Bacteroidota</taxon>
        <taxon>Chitinophagia</taxon>
        <taxon>Chitinophagales</taxon>
        <taxon>Chitinophagaceae</taxon>
        <taxon>Flavisolibacter</taxon>
    </lineage>
</organism>
<gene>
    <name evidence="1" type="ORF">SAMN02745131_01939</name>
</gene>
<accession>A0A1M4ZGZ7</accession>
<protein>
    <submittedName>
        <fullName evidence="1">Uncharacterized protein</fullName>
    </submittedName>
</protein>